<organism evidence="1">
    <name type="scientific">Arundo donax</name>
    <name type="common">Giant reed</name>
    <name type="synonym">Donax arundinaceus</name>
    <dbReference type="NCBI Taxonomy" id="35708"/>
    <lineage>
        <taxon>Eukaryota</taxon>
        <taxon>Viridiplantae</taxon>
        <taxon>Streptophyta</taxon>
        <taxon>Embryophyta</taxon>
        <taxon>Tracheophyta</taxon>
        <taxon>Spermatophyta</taxon>
        <taxon>Magnoliopsida</taxon>
        <taxon>Liliopsida</taxon>
        <taxon>Poales</taxon>
        <taxon>Poaceae</taxon>
        <taxon>PACMAD clade</taxon>
        <taxon>Arundinoideae</taxon>
        <taxon>Arundineae</taxon>
        <taxon>Arundo</taxon>
    </lineage>
</organism>
<accession>A0A0A8YN93</accession>
<protein>
    <submittedName>
        <fullName evidence="1">Uncharacterized protein</fullName>
    </submittedName>
</protein>
<evidence type="ECO:0000313" key="1">
    <source>
        <dbReference type="EMBL" id="JAD28134.1"/>
    </source>
</evidence>
<proteinExistence type="predicted"/>
<name>A0A0A8YN93_ARUDO</name>
<reference evidence="1" key="2">
    <citation type="journal article" date="2015" name="Data Brief">
        <title>Shoot transcriptome of the giant reed, Arundo donax.</title>
        <authorList>
            <person name="Barrero R.A."/>
            <person name="Guerrero F.D."/>
            <person name="Moolhuijzen P."/>
            <person name="Goolsby J.A."/>
            <person name="Tidwell J."/>
            <person name="Bellgard S.E."/>
            <person name="Bellgard M.I."/>
        </authorList>
    </citation>
    <scope>NUCLEOTIDE SEQUENCE</scope>
    <source>
        <tissue evidence="1">Shoot tissue taken approximately 20 cm above the soil surface</tissue>
    </source>
</reference>
<sequence length="15" mass="1694">MQFSGKVPMILTKVD</sequence>
<reference evidence="1" key="1">
    <citation type="submission" date="2014-09" db="EMBL/GenBank/DDBJ databases">
        <authorList>
            <person name="Magalhaes I.L.F."/>
            <person name="Oliveira U."/>
            <person name="Santos F.R."/>
            <person name="Vidigal T.H.D.A."/>
            <person name="Brescovit A.D."/>
            <person name="Santos A.J."/>
        </authorList>
    </citation>
    <scope>NUCLEOTIDE SEQUENCE</scope>
    <source>
        <tissue evidence="1">Shoot tissue taken approximately 20 cm above the soil surface</tissue>
    </source>
</reference>
<dbReference type="EMBL" id="GBRH01269761">
    <property type="protein sequence ID" value="JAD28134.1"/>
    <property type="molecule type" value="Transcribed_RNA"/>
</dbReference>